<evidence type="ECO:0000313" key="9">
    <source>
        <dbReference type="Proteomes" id="UP000770015"/>
    </source>
</evidence>
<dbReference type="Pfam" id="PF00450">
    <property type="entry name" value="Peptidase_S10"/>
    <property type="match status" value="1"/>
</dbReference>
<dbReference type="AlphaFoldDB" id="A0A9P9A7R9"/>
<dbReference type="EMBL" id="JAGSXJ010000031">
    <property type="protein sequence ID" value="KAH6669669.1"/>
    <property type="molecule type" value="Genomic_DNA"/>
</dbReference>
<evidence type="ECO:0000256" key="5">
    <source>
        <dbReference type="ARBA" id="ARBA00022801"/>
    </source>
</evidence>
<dbReference type="InterPro" id="IPR029058">
    <property type="entry name" value="AB_hydrolase_fold"/>
</dbReference>
<evidence type="ECO:0000256" key="6">
    <source>
        <dbReference type="ARBA" id="ARBA00023180"/>
    </source>
</evidence>
<evidence type="ECO:0000313" key="8">
    <source>
        <dbReference type="EMBL" id="KAH6669669.1"/>
    </source>
</evidence>
<dbReference type="PANTHER" id="PTHR11802:SF189">
    <property type="entry name" value="CARBOXYPEPTIDASE"/>
    <property type="match status" value="1"/>
</dbReference>
<organism evidence="8 9">
    <name type="scientific">Plectosphaerella plurivora</name>
    <dbReference type="NCBI Taxonomy" id="936078"/>
    <lineage>
        <taxon>Eukaryota</taxon>
        <taxon>Fungi</taxon>
        <taxon>Dikarya</taxon>
        <taxon>Ascomycota</taxon>
        <taxon>Pezizomycotina</taxon>
        <taxon>Sordariomycetes</taxon>
        <taxon>Hypocreomycetidae</taxon>
        <taxon>Glomerellales</taxon>
        <taxon>Plectosphaerellaceae</taxon>
        <taxon>Plectosphaerella</taxon>
    </lineage>
</organism>
<sequence length="621" mass="67646">MRLHHLLSLLGMANAFVATPKDLDVVLSEKFPGAKISYKPNTICETTPGVKSFSGYVTLPKSMLLDAETWDDNQTANIFFWFFEARQDAATAPTSIYLGGGPGTTSFEDSSLFPCAVSANFTTLNEFSFNNKVNMLYIDQPVGTGFSFVDLANGTLDHLTQVFTPGADPVGLNLTHVPATLDRNPTTVHSSAMASARTLWRFAQVWFNEFPERPQNTDLSIWAVSYGGFYGPVTTSYILSQNDLIAEGRPTLANATVLPMKTLGILNGCIDSRAMAPGVPEFAYNNTYGIRAYSREIYDQAIANVTRPDTGCIALIDSCRALAAEGDPDFTGKNQTVNGACYMATEYCFLVIENAASRYSTAISVADRKLQLSPFDVTFSLPALFPVIHQEIFFNQPWVQAELGVPVNFTISNDLMTASFFGTGDPARVDMSFLSHVLDSKVNVAMVFGDRDARCNWYSAEDVSLSVPFKESHQFQAAGYAALETNSTYDGGFVREHAGLSFSRVFQAGHSAAAYQPETVQRIFDRAMFRRDVATGDIDLKNDSTYATSGPDDVRGVLNQRPSPISNVCTVYSAPLVCTPEQLQSLADGSAVVQDWIVVEPAGMPVNGTSGNGDHGCHKRR</sequence>
<dbReference type="Proteomes" id="UP000770015">
    <property type="component" value="Unassembled WGS sequence"/>
</dbReference>
<evidence type="ECO:0000256" key="1">
    <source>
        <dbReference type="ARBA" id="ARBA00009431"/>
    </source>
</evidence>
<evidence type="ECO:0000256" key="7">
    <source>
        <dbReference type="SAM" id="SignalP"/>
    </source>
</evidence>
<dbReference type="GO" id="GO:0000324">
    <property type="term" value="C:fungal-type vacuole"/>
    <property type="evidence" value="ECO:0007669"/>
    <property type="project" value="TreeGrafter"/>
</dbReference>
<evidence type="ECO:0000256" key="3">
    <source>
        <dbReference type="ARBA" id="ARBA00022670"/>
    </source>
</evidence>
<keyword evidence="6" id="KW-0325">Glycoprotein</keyword>
<comment type="similarity">
    <text evidence="1">Belongs to the peptidase S10 family.</text>
</comment>
<keyword evidence="5 8" id="KW-0378">Hydrolase</keyword>
<feature type="chain" id="PRO_5040183074" evidence="7">
    <location>
        <begin position="16"/>
        <end position="621"/>
    </location>
</feature>
<protein>
    <submittedName>
        <fullName evidence="8">Alpha/Beta hydrolase protein</fullName>
    </submittedName>
</protein>
<comment type="caution">
    <text evidence="8">The sequence shown here is derived from an EMBL/GenBank/DDBJ whole genome shotgun (WGS) entry which is preliminary data.</text>
</comment>
<name>A0A9P9A7R9_9PEZI</name>
<dbReference type="PANTHER" id="PTHR11802">
    <property type="entry name" value="SERINE PROTEASE FAMILY S10 SERINE CARBOXYPEPTIDASE"/>
    <property type="match status" value="1"/>
</dbReference>
<accession>A0A9P9A7R9</accession>
<dbReference type="SUPFAM" id="SSF53474">
    <property type="entry name" value="alpha/beta-Hydrolases"/>
    <property type="match status" value="1"/>
</dbReference>
<keyword evidence="2" id="KW-0121">Carboxypeptidase</keyword>
<evidence type="ECO:0000256" key="2">
    <source>
        <dbReference type="ARBA" id="ARBA00022645"/>
    </source>
</evidence>
<dbReference type="PRINTS" id="PR00724">
    <property type="entry name" value="CRBOXYPTASEC"/>
</dbReference>
<keyword evidence="4 7" id="KW-0732">Signal</keyword>
<reference evidence="8" key="1">
    <citation type="journal article" date="2021" name="Nat. Commun.">
        <title>Genetic determinants of endophytism in the Arabidopsis root mycobiome.</title>
        <authorList>
            <person name="Mesny F."/>
            <person name="Miyauchi S."/>
            <person name="Thiergart T."/>
            <person name="Pickel B."/>
            <person name="Atanasova L."/>
            <person name="Karlsson M."/>
            <person name="Huettel B."/>
            <person name="Barry K.W."/>
            <person name="Haridas S."/>
            <person name="Chen C."/>
            <person name="Bauer D."/>
            <person name="Andreopoulos W."/>
            <person name="Pangilinan J."/>
            <person name="LaButti K."/>
            <person name="Riley R."/>
            <person name="Lipzen A."/>
            <person name="Clum A."/>
            <person name="Drula E."/>
            <person name="Henrissat B."/>
            <person name="Kohler A."/>
            <person name="Grigoriev I.V."/>
            <person name="Martin F.M."/>
            <person name="Hacquard S."/>
        </authorList>
    </citation>
    <scope>NUCLEOTIDE SEQUENCE</scope>
    <source>
        <strain evidence="8">MPI-SDFR-AT-0117</strain>
    </source>
</reference>
<evidence type="ECO:0000256" key="4">
    <source>
        <dbReference type="ARBA" id="ARBA00022729"/>
    </source>
</evidence>
<gene>
    <name evidence="8" type="ORF">F5X68DRAFT_249096</name>
</gene>
<dbReference type="OrthoDB" id="443318at2759"/>
<proteinExistence type="inferred from homology"/>
<keyword evidence="3" id="KW-0645">Protease</keyword>
<dbReference type="GO" id="GO:0004185">
    <property type="term" value="F:serine-type carboxypeptidase activity"/>
    <property type="evidence" value="ECO:0007669"/>
    <property type="project" value="InterPro"/>
</dbReference>
<dbReference type="InterPro" id="IPR001563">
    <property type="entry name" value="Peptidase_S10"/>
</dbReference>
<dbReference type="GO" id="GO:0006508">
    <property type="term" value="P:proteolysis"/>
    <property type="evidence" value="ECO:0007669"/>
    <property type="project" value="UniProtKB-KW"/>
</dbReference>
<keyword evidence="9" id="KW-1185">Reference proteome</keyword>
<feature type="signal peptide" evidence="7">
    <location>
        <begin position="1"/>
        <end position="15"/>
    </location>
</feature>
<dbReference type="Gene3D" id="3.40.50.1820">
    <property type="entry name" value="alpha/beta hydrolase"/>
    <property type="match status" value="1"/>
</dbReference>